<evidence type="ECO:0000313" key="6">
    <source>
        <dbReference type="Proteomes" id="UP000694930"/>
    </source>
</evidence>
<evidence type="ECO:0000256" key="3">
    <source>
        <dbReference type="ARBA" id="ARBA00022801"/>
    </source>
</evidence>
<dbReference type="RefSeq" id="XP_015086607.1">
    <property type="nucleotide sequence ID" value="XM_015231121.2"/>
</dbReference>
<sequence length="392" mass="45151">MALKAIPISKVVPHIDEIHVENVSFPSIYNNNSTSLSHEEDEDDVGKMNNNNNKFVLMGHRGSGTNMLQYSSCHEKMIKENTLRSFNEATKFNLQFIEFDVQVTRDGYPIIFHDIFIFTQQEGKLIEKRVTDLTLEEFLSYGPQNGSTNVGKPLFRKMKDGRIFEWKVEEDDRLCTLQDVFENVSQSVGFNIEFKFDDKRNYKDEELVRVIQAALQVVLKYAKGRRIMFSGFQPDAAQLIRKEQNAYPVFFLTNGGSEIYPDIRRNSLEEAIKLCLEGGLQGIVSEVKAILRNPKMIAKIKESNLSLMTYGQLNNEKEVVYLLYMMGVDGVIVDFVEEITSVVAQFSNQVHHDGKEHLLLLEKRLLSEQRISLCSEDEISYFRRLVPELIHL</sequence>
<keyword evidence="2" id="KW-0319">Glycerol metabolism</keyword>
<dbReference type="InterPro" id="IPR030395">
    <property type="entry name" value="GP_PDE_dom"/>
</dbReference>
<gene>
    <name evidence="7" type="primary">LOC107029680</name>
</gene>
<feature type="domain" description="GP-PDE" evidence="5">
    <location>
        <begin position="55"/>
        <end position="343"/>
    </location>
</feature>
<protein>
    <recommendedName>
        <fullName evidence="1">glycerophosphodiester phosphodiesterase</fullName>
        <ecNumber evidence="1">3.1.4.46</ecNumber>
    </recommendedName>
</protein>
<accession>A0ABM1HK42</accession>
<reference evidence="7" key="2">
    <citation type="submission" date="2025-08" db="UniProtKB">
        <authorList>
            <consortium name="RefSeq"/>
        </authorList>
    </citation>
    <scope>IDENTIFICATION</scope>
</reference>
<name>A0ABM1HK42_SOLPN</name>
<organism evidence="6 7">
    <name type="scientific">Solanum pennellii</name>
    <name type="common">Tomato</name>
    <name type="synonym">Lycopersicon pennellii</name>
    <dbReference type="NCBI Taxonomy" id="28526"/>
    <lineage>
        <taxon>Eukaryota</taxon>
        <taxon>Viridiplantae</taxon>
        <taxon>Streptophyta</taxon>
        <taxon>Embryophyta</taxon>
        <taxon>Tracheophyta</taxon>
        <taxon>Spermatophyta</taxon>
        <taxon>Magnoliopsida</taxon>
        <taxon>eudicotyledons</taxon>
        <taxon>Gunneridae</taxon>
        <taxon>Pentapetalae</taxon>
        <taxon>asterids</taxon>
        <taxon>lamiids</taxon>
        <taxon>Solanales</taxon>
        <taxon>Solanaceae</taxon>
        <taxon>Solanoideae</taxon>
        <taxon>Solaneae</taxon>
        <taxon>Solanum</taxon>
        <taxon>Solanum subgen. Lycopersicon</taxon>
    </lineage>
</organism>
<dbReference type="SUPFAM" id="SSF51695">
    <property type="entry name" value="PLC-like phosphodiesterases"/>
    <property type="match status" value="1"/>
</dbReference>
<comment type="catalytic activity">
    <reaction evidence="4">
        <text>a sn-glycero-3-phosphodiester + H2O = an alcohol + sn-glycerol 3-phosphate + H(+)</text>
        <dbReference type="Rhea" id="RHEA:12969"/>
        <dbReference type="ChEBI" id="CHEBI:15377"/>
        <dbReference type="ChEBI" id="CHEBI:15378"/>
        <dbReference type="ChEBI" id="CHEBI:30879"/>
        <dbReference type="ChEBI" id="CHEBI:57597"/>
        <dbReference type="ChEBI" id="CHEBI:83408"/>
        <dbReference type="EC" id="3.1.4.46"/>
    </reaction>
</comment>
<dbReference type="PROSITE" id="PS51704">
    <property type="entry name" value="GP_PDE"/>
    <property type="match status" value="1"/>
</dbReference>
<dbReference type="InterPro" id="IPR051578">
    <property type="entry name" value="GDPD"/>
</dbReference>
<reference evidence="6" key="1">
    <citation type="journal article" date="2014" name="Nat. Genet.">
        <title>The genome of the stress-tolerant wild tomato species Solanum pennellii.</title>
        <authorList>
            <person name="Bolger A."/>
            <person name="Scossa F."/>
            <person name="Bolger M.E."/>
            <person name="Lanz C."/>
            <person name="Maumus F."/>
            <person name="Tohge T."/>
            <person name="Quesneville H."/>
            <person name="Alseekh S."/>
            <person name="Sorensen I."/>
            <person name="Lichtenstein G."/>
            <person name="Fich E.A."/>
            <person name="Conte M."/>
            <person name="Keller H."/>
            <person name="Schneeberger K."/>
            <person name="Schwacke R."/>
            <person name="Ofner I."/>
            <person name="Vrebalov J."/>
            <person name="Xu Y."/>
            <person name="Osorio S."/>
            <person name="Aflitos S.A."/>
            <person name="Schijlen E."/>
            <person name="Jimenez-Gomez J.M."/>
            <person name="Ryngajllo M."/>
            <person name="Kimura S."/>
            <person name="Kumar R."/>
            <person name="Koenig D."/>
            <person name="Headland L.R."/>
            <person name="Maloof J.N."/>
            <person name="Sinha N."/>
            <person name="van Ham R.C."/>
            <person name="Lankhorst R.K."/>
            <person name="Mao L."/>
            <person name="Vogel A."/>
            <person name="Arsova B."/>
            <person name="Panstruga R."/>
            <person name="Fei Z."/>
            <person name="Rose J.K."/>
            <person name="Zamir D."/>
            <person name="Carrari F."/>
            <person name="Giovannoni J.J."/>
            <person name="Weigel D."/>
            <person name="Usadel B."/>
            <person name="Fernie A.R."/>
        </authorList>
    </citation>
    <scope>NUCLEOTIDE SEQUENCE [LARGE SCALE GENOMIC DNA]</scope>
    <source>
        <strain evidence="6">cv. LA0716</strain>
    </source>
</reference>
<evidence type="ECO:0000256" key="4">
    <source>
        <dbReference type="ARBA" id="ARBA00047512"/>
    </source>
</evidence>
<dbReference type="GeneID" id="107029680"/>
<dbReference type="Gene3D" id="3.20.20.190">
    <property type="entry name" value="Phosphatidylinositol (PI) phosphodiesterase"/>
    <property type="match status" value="1"/>
</dbReference>
<evidence type="ECO:0000256" key="2">
    <source>
        <dbReference type="ARBA" id="ARBA00022798"/>
    </source>
</evidence>
<dbReference type="InterPro" id="IPR017946">
    <property type="entry name" value="PLC-like_Pdiesterase_TIM-brl"/>
</dbReference>
<keyword evidence="6" id="KW-1185">Reference proteome</keyword>
<proteinExistence type="predicted"/>
<dbReference type="Pfam" id="PF03009">
    <property type="entry name" value="GDPD"/>
    <property type="match status" value="1"/>
</dbReference>
<dbReference type="PANTHER" id="PTHR22958">
    <property type="entry name" value="GLYCEROPHOSPHORYL DIESTER PHOSPHODIESTERASE"/>
    <property type="match status" value="1"/>
</dbReference>
<evidence type="ECO:0000313" key="7">
    <source>
        <dbReference type="RefSeq" id="XP_015086607.1"/>
    </source>
</evidence>
<dbReference type="PANTHER" id="PTHR22958:SF34">
    <property type="entry name" value="GLYCEROPHOSPHODIESTER PHOSPHODIESTERASE GDPD3"/>
    <property type="match status" value="1"/>
</dbReference>
<dbReference type="Proteomes" id="UP000694930">
    <property type="component" value="Chromosome 1"/>
</dbReference>
<evidence type="ECO:0000256" key="1">
    <source>
        <dbReference type="ARBA" id="ARBA00012247"/>
    </source>
</evidence>
<evidence type="ECO:0000259" key="5">
    <source>
        <dbReference type="PROSITE" id="PS51704"/>
    </source>
</evidence>
<dbReference type="EC" id="3.1.4.46" evidence="1"/>
<keyword evidence="3" id="KW-0378">Hydrolase</keyword>